<dbReference type="STRING" id="886293.Sinac_4346"/>
<dbReference type="InterPro" id="IPR010869">
    <property type="entry name" value="DUF1501"/>
</dbReference>
<reference evidence="1 2" key="1">
    <citation type="submission" date="2012-02" db="EMBL/GenBank/DDBJ databases">
        <title>Complete sequence of chromosome of Singulisphaera acidiphila DSM 18658.</title>
        <authorList>
            <consortium name="US DOE Joint Genome Institute (JGI-PGF)"/>
            <person name="Lucas S."/>
            <person name="Copeland A."/>
            <person name="Lapidus A."/>
            <person name="Glavina del Rio T."/>
            <person name="Dalin E."/>
            <person name="Tice H."/>
            <person name="Bruce D."/>
            <person name="Goodwin L."/>
            <person name="Pitluck S."/>
            <person name="Peters L."/>
            <person name="Ovchinnikova G."/>
            <person name="Chertkov O."/>
            <person name="Kyrpides N."/>
            <person name="Mavromatis K."/>
            <person name="Ivanova N."/>
            <person name="Brettin T."/>
            <person name="Detter J.C."/>
            <person name="Han C."/>
            <person name="Larimer F."/>
            <person name="Land M."/>
            <person name="Hauser L."/>
            <person name="Markowitz V."/>
            <person name="Cheng J.-F."/>
            <person name="Hugenholtz P."/>
            <person name="Woyke T."/>
            <person name="Wu D."/>
            <person name="Tindall B."/>
            <person name="Pomrenke H."/>
            <person name="Brambilla E."/>
            <person name="Klenk H.-P."/>
            <person name="Eisen J.A."/>
        </authorList>
    </citation>
    <scope>NUCLEOTIDE SEQUENCE [LARGE SCALE GENOMIC DNA]</scope>
    <source>
        <strain evidence="2">ATCC BAA-1392 / DSM 18658 / VKM B-2454 / MOB10</strain>
    </source>
</reference>
<dbReference type="KEGG" id="saci:Sinac_4346"/>
<dbReference type="HOGENOM" id="CLU_032896_2_0_0"/>
<dbReference type="Proteomes" id="UP000010798">
    <property type="component" value="Chromosome"/>
</dbReference>
<keyword evidence="2" id="KW-1185">Reference proteome</keyword>
<name>L0DIA0_SINAD</name>
<sequence>MITRRELLASGLRNSALIALAPTLPGFLARTAHAAGPEKEGRILVVLQLEGGNDGINTVVPFQDDGYAKYRKALRLPRERLIKVNSEVGLHPAMGDAGKLLESGRLAIVPGVGYSNPSRSHFRSMAIWQSARLDEGDHTGQGWVGRGLDEGSATRDGTPAAILIGPNDPPPAIRGRRSVCTAMDRLNDYALSHKKAEAEAKPISPPAATEDDLGQFLRRSLLDAYTTADRLEAIAGAGDGRASYPESELARRLRLTAQLIKAGLGTRVYYLEQGGYDTHGQQLPRHAPLLAELSTSLRAFLDDLAASQLADRVLVLAFSEFGRRVAENGSLGTDHGTAGPVLLAGPCVRPGLHGAYPSLTDLADGDLKMAVDFRRVYATVLESWLGLASEKALGGTFEPLPLLHG</sequence>
<dbReference type="RefSeq" id="WP_015247666.1">
    <property type="nucleotide sequence ID" value="NC_019892.1"/>
</dbReference>
<dbReference type="EMBL" id="CP003364">
    <property type="protein sequence ID" value="AGA28543.1"/>
    <property type="molecule type" value="Genomic_DNA"/>
</dbReference>
<dbReference type="AlphaFoldDB" id="L0DIA0"/>
<organism evidence="1 2">
    <name type="scientific">Singulisphaera acidiphila (strain ATCC BAA-1392 / DSM 18658 / VKM B-2454 / MOB10)</name>
    <dbReference type="NCBI Taxonomy" id="886293"/>
    <lineage>
        <taxon>Bacteria</taxon>
        <taxon>Pseudomonadati</taxon>
        <taxon>Planctomycetota</taxon>
        <taxon>Planctomycetia</taxon>
        <taxon>Isosphaerales</taxon>
        <taxon>Isosphaeraceae</taxon>
        <taxon>Singulisphaera</taxon>
    </lineage>
</organism>
<dbReference type="PANTHER" id="PTHR43737:SF1">
    <property type="entry name" value="DUF1501 DOMAIN-CONTAINING PROTEIN"/>
    <property type="match status" value="1"/>
</dbReference>
<protein>
    <recommendedName>
        <fullName evidence="3">DUF1501 domain-containing protein</fullName>
    </recommendedName>
</protein>
<dbReference type="eggNOG" id="COG4102">
    <property type="taxonomic scope" value="Bacteria"/>
</dbReference>
<accession>L0DIA0</accession>
<evidence type="ECO:0000313" key="1">
    <source>
        <dbReference type="EMBL" id="AGA28543.1"/>
    </source>
</evidence>
<evidence type="ECO:0008006" key="3">
    <source>
        <dbReference type="Google" id="ProtNLM"/>
    </source>
</evidence>
<proteinExistence type="predicted"/>
<evidence type="ECO:0000313" key="2">
    <source>
        <dbReference type="Proteomes" id="UP000010798"/>
    </source>
</evidence>
<dbReference type="Pfam" id="PF07394">
    <property type="entry name" value="DUF1501"/>
    <property type="match status" value="1"/>
</dbReference>
<dbReference type="PANTHER" id="PTHR43737">
    <property type="entry name" value="BLL7424 PROTEIN"/>
    <property type="match status" value="1"/>
</dbReference>
<gene>
    <name evidence="1" type="ordered locus">Sinac_4346</name>
</gene>